<evidence type="ECO:0000259" key="3">
    <source>
        <dbReference type="Pfam" id="PF02470"/>
    </source>
</evidence>
<protein>
    <submittedName>
        <fullName evidence="4">MCE family protein</fullName>
    </submittedName>
</protein>
<dbReference type="Pfam" id="PF02470">
    <property type="entry name" value="MlaD"/>
    <property type="match status" value="1"/>
</dbReference>
<gene>
    <name evidence="4" type="ORF">D8I35_01185</name>
</gene>
<feature type="domain" description="Mce/MlaD" evidence="3">
    <location>
        <begin position="44"/>
        <end position="113"/>
    </location>
</feature>
<keyword evidence="2" id="KW-0472">Membrane</keyword>
<dbReference type="Gene3D" id="1.10.287.950">
    <property type="entry name" value="Methyl-accepting chemotaxis protein"/>
    <property type="match status" value="1"/>
</dbReference>
<dbReference type="PANTHER" id="PTHR36698">
    <property type="entry name" value="BLL5892 PROTEIN"/>
    <property type="match status" value="1"/>
</dbReference>
<dbReference type="EMBL" id="RDQO01000001">
    <property type="protein sequence ID" value="RMX07779.1"/>
    <property type="molecule type" value="Genomic_DNA"/>
</dbReference>
<dbReference type="AlphaFoldDB" id="A0A3M6QYT7"/>
<keyword evidence="2" id="KW-1133">Transmembrane helix</keyword>
<name>A0A3M6QYT7_9BURK</name>
<evidence type="ECO:0000313" key="4">
    <source>
        <dbReference type="EMBL" id="RMX07779.1"/>
    </source>
</evidence>
<comment type="caution">
    <text evidence="4">The sequence shown here is derived from an EMBL/GenBank/DDBJ whole genome shotgun (WGS) entry which is preliminary data.</text>
</comment>
<dbReference type="Proteomes" id="UP000278006">
    <property type="component" value="Unassembled WGS sequence"/>
</dbReference>
<accession>A0A3M6QYT7</accession>
<dbReference type="RefSeq" id="WP_122225901.1">
    <property type="nucleotide sequence ID" value="NZ_RDQO01000001.1"/>
</dbReference>
<feature type="region of interest" description="Disordered" evidence="1">
    <location>
        <begin position="300"/>
        <end position="322"/>
    </location>
</feature>
<sequence>MENKSHAMAAGIFVLLVLTMLGGLAVWLTRDRGHYETFEMTTRQAVTGLQPQAAVRYKGVSIGKVEAIGFDPEEAGSILIRISVDETTPITQNTFASLGYQGVTGLAYIDLDDATQPLPSLGKSPRGYRRLGMRPSNLSQLAAMGPEVIGDVRETMGRINALLGDENQQVLMGTIGRFGQAAQSTASLAQRIEESWTRNLEPTLTQLGQDMGTNMQALQKAAASLDAMSQEFAKVAGRINERDGVIDQLAQSAQAFAGAADEINGSMLPRVQRTLDEVSTAMQEIGSLARDVGNNPQSFIYGPNTARPGPGEQGYVAPGTGR</sequence>
<keyword evidence="2" id="KW-0812">Transmembrane</keyword>
<organism evidence="4 5">
    <name type="scientific">Corticibacter populi</name>
    <dbReference type="NCBI Taxonomy" id="1550736"/>
    <lineage>
        <taxon>Bacteria</taxon>
        <taxon>Pseudomonadati</taxon>
        <taxon>Pseudomonadota</taxon>
        <taxon>Betaproteobacteria</taxon>
        <taxon>Burkholderiales</taxon>
        <taxon>Comamonadaceae</taxon>
        <taxon>Corticibacter</taxon>
    </lineage>
</organism>
<evidence type="ECO:0000313" key="5">
    <source>
        <dbReference type="Proteomes" id="UP000278006"/>
    </source>
</evidence>
<dbReference type="OrthoDB" id="5294672at2"/>
<reference evidence="4 5" key="1">
    <citation type="submission" date="2018-10" db="EMBL/GenBank/DDBJ databases">
        <title>Draft genome of Cortibacter populi DSM10536.</title>
        <authorList>
            <person name="Bernier A.-M."/>
            <person name="Bernard K."/>
        </authorList>
    </citation>
    <scope>NUCLEOTIDE SEQUENCE [LARGE SCALE GENOMIC DNA]</scope>
    <source>
        <strain evidence="4 5">DSM 105136</strain>
    </source>
</reference>
<evidence type="ECO:0000256" key="2">
    <source>
        <dbReference type="SAM" id="Phobius"/>
    </source>
</evidence>
<evidence type="ECO:0000256" key="1">
    <source>
        <dbReference type="SAM" id="MobiDB-lite"/>
    </source>
</evidence>
<dbReference type="InterPro" id="IPR003399">
    <property type="entry name" value="Mce/MlaD"/>
</dbReference>
<dbReference type="PANTHER" id="PTHR36698:SF2">
    <property type="entry name" value="MCE_MLAD DOMAIN-CONTAINING PROTEIN"/>
    <property type="match status" value="1"/>
</dbReference>
<keyword evidence="5" id="KW-1185">Reference proteome</keyword>
<feature type="transmembrane region" description="Helical" evidence="2">
    <location>
        <begin position="6"/>
        <end position="28"/>
    </location>
</feature>
<proteinExistence type="predicted"/>